<dbReference type="Gene3D" id="3.40.50.2300">
    <property type="match status" value="1"/>
</dbReference>
<dbReference type="InterPro" id="IPR001789">
    <property type="entry name" value="Sig_transdc_resp-reg_receiver"/>
</dbReference>
<keyword evidence="4" id="KW-0238">DNA-binding</keyword>
<dbReference type="Pfam" id="PF02954">
    <property type="entry name" value="HTH_8"/>
    <property type="match status" value="1"/>
</dbReference>
<reference evidence="9 10" key="1">
    <citation type="submission" date="2017-04" db="EMBL/GenBank/DDBJ databases">
        <title>A new member of the family Flavobacteriaceae isolated from ascidians.</title>
        <authorList>
            <person name="Chen L."/>
        </authorList>
    </citation>
    <scope>NUCLEOTIDE SEQUENCE [LARGE SCALE GENOMIC DNA]</scope>
    <source>
        <strain evidence="9 10">HQA918</strain>
    </source>
</reference>
<dbReference type="PANTHER" id="PTHR32071">
    <property type="entry name" value="TRANSCRIPTIONAL REGULATORY PROTEIN"/>
    <property type="match status" value="1"/>
</dbReference>
<keyword evidence="10" id="KW-1185">Reference proteome</keyword>
<dbReference type="SUPFAM" id="SSF52172">
    <property type="entry name" value="CheY-like"/>
    <property type="match status" value="1"/>
</dbReference>
<dbReference type="RefSeq" id="WP_097441237.1">
    <property type="nucleotide sequence ID" value="NZ_KZ300477.1"/>
</dbReference>
<dbReference type="AlphaFoldDB" id="A0A2A4G5W8"/>
<dbReference type="PROSITE" id="PS50045">
    <property type="entry name" value="SIGMA54_INTERACT_4"/>
    <property type="match status" value="1"/>
</dbReference>
<dbReference type="SUPFAM" id="SSF52540">
    <property type="entry name" value="P-loop containing nucleoside triphosphate hydrolases"/>
    <property type="match status" value="1"/>
</dbReference>
<keyword evidence="6" id="KW-0597">Phosphoprotein</keyword>
<dbReference type="InterPro" id="IPR009057">
    <property type="entry name" value="Homeodomain-like_sf"/>
</dbReference>
<keyword evidence="5" id="KW-0804">Transcription</keyword>
<dbReference type="Gene3D" id="1.10.8.60">
    <property type="match status" value="1"/>
</dbReference>
<dbReference type="GO" id="GO:0006355">
    <property type="term" value="P:regulation of DNA-templated transcription"/>
    <property type="evidence" value="ECO:0007669"/>
    <property type="project" value="InterPro"/>
</dbReference>
<accession>A0A2A4G5W8</accession>
<sequence length="452" mass="50872">MRKTEATLLLVDDDPDILFTLKVFLKRFYSQVITLNDPKKILETLSASVVDVVLMDMNFKRGVQTGAEGLYWQKRIAEVSPETVIILMTAYSDVSVAVEGIKQGAFDYVLKPWDNDKLQTTLSAAVAHARSKKAGHKLEKISSSDFQAGTDVIGQSETFTQTLQLVSKVADTHAHVLLLGENGTGKYVIAKMLHDNSSRKQKPFIHVDLGSLNENLFESELFGYAKGAFTDAKEDSLGRFELADGGTIFLDEIGNLPLQLQTKLLSVLQTQSVVRLGEGRERKVDVRIICATNLDLHKEVGAGNFRQDLLYRINTVEIELPALRHRKTDIPLLAEYYLERNRKKYRKGRLQFANDALKAMENYAWPGNIRELEHLVERAVILCDGSEIQESDMRFSKVVAQVDNAENLNLEQMEKQLVAKALRKHLDNISNAAKELGLTRAALYRRMEKHGL</sequence>
<feature type="domain" description="Sigma-54 factor interaction" evidence="7">
    <location>
        <begin position="152"/>
        <end position="381"/>
    </location>
</feature>
<organism evidence="9 10">
    <name type="scientific">Sediminicola luteus</name>
    <dbReference type="NCBI Taxonomy" id="319238"/>
    <lineage>
        <taxon>Bacteria</taxon>
        <taxon>Pseudomonadati</taxon>
        <taxon>Bacteroidota</taxon>
        <taxon>Flavobacteriia</taxon>
        <taxon>Flavobacteriales</taxon>
        <taxon>Flavobacteriaceae</taxon>
        <taxon>Sediminicola</taxon>
    </lineage>
</organism>
<dbReference type="GO" id="GO:0043565">
    <property type="term" value="F:sequence-specific DNA binding"/>
    <property type="evidence" value="ECO:0007669"/>
    <property type="project" value="InterPro"/>
</dbReference>
<name>A0A2A4G5W8_9FLAO</name>
<dbReference type="SMART" id="SM00382">
    <property type="entry name" value="AAA"/>
    <property type="match status" value="1"/>
</dbReference>
<dbReference type="CDD" id="cd00009">
    <property type="entry name" value="AAA"/>
    <property type="match status" value="1"/>
</dbReference>
<evidence type="ECO:0000256" key="4">
    <source>
        <dbReference type="ARBA" id="ARBA00023125"/>
    </source>
</evidence>
<feature type="domain" description="Response regulatory" evidence="8">
    <location>
        <begin position="7"/>
        <end position="126"/>
    </location>
</feature>
<dbReference type="InterPro" id="IPR058031">
    <property type="entry name" value="AAA_lid_NorR"/>
</dbReference>
<dbReference type="InterPro" id="IPR025943">
    <property type="entry name" value="Sigma_54_int_dom_ATP-bd_2"/>
</dbReference>
<evidence type="ECO:0000259" key="8">
    <source>
        <dbReference type="PROSITE" id="PS50110"/>
    </source>
</evidence>
<evidence type="ECO:0000256" key="5">
    <source>
        <dbReference type="ARBA" id="ARBA00023163"/>
    </source>
</evidence>
<dbReference type="InterPro" id="IPR002197">
    <property type="entry name" value="HTH_Fis"/>
</dbReference>
<dbReference type="Proteomes" id="UP000219559">
    <property type="component" value="Unassembled WGS sequence"/>
</dbReference>
<evidence type="ECO:0000313" key="9">
    <source>
        <dbReference type="EMBL" id="PCE63132.1"/>
    </source>
</evidence>
<proteinExistence type="predicted"/>
<dbReference type="FunFam" id="3.40.50.300:FF:000006">
    <property type="entry name" value="DNA-binding transcriptional regulator NtrC"/>
    <property type="match status" value="1"/>
</dbReference>
<dbReference type="Pfam" id="PF00158">
    <property type="entry name" value="Sigma54_activat"/>
    <property type="match status" value="1"/>
</dbReference>
<evidence type="ECO:0000256" key="2">
    <source>
        <dbReference type="ARBA" id="ARBA00022840"/>
    </source>
</evidence>
<evidence type="ECO:0000313" key="10">
    <source>
        <dbReference type="Proteomes" id="UP000219559"/>
    </source>
</evidence>
<evidence type="ECO:0000259" key="7">
    <source>
        <dbReference type="PROSITE" id="PS50045"/>
    </source>
</evidence>
<dbReference type="Gene3D" id="1.10.10.60">
    <property type="entry name" value="Homeodomain-like"/>
    <property type="match status" value="1"/>
</dbReference>
<protein>
    <submittedName>
        <fullName evidence="9">Sigma-54-dependent Fis family transcriptional regulator</fullName>
    </submittedName>
</protein>
<dbReference type="Gene3D" id="3.40.50.300">
    <property type="entry name" value="P-loop containing nucleotide triphosphate hydrolases"/>
    <property type="match status" value="1"/>
</dbReference>
<dbReference type="PROSITE" id="PS00688">
    <property type="entry name" value="SIGMA54_INTERACT_3"/>
    <property type="match status" value="1"/>
</dbReference>
<gene>
    <name evidence="9" type="ORF">B7P33_16055</name>
</gene>
<dbReference type="GO" id="GO:0005524">
    <property type="term" value="F:ATP binding"/>
    <property type="evidence" value="ECO:0007669"/>
    <property type="project" value="UniProtKB-KW"/>
</dbReference>
<evidence type="ECO:0000256" key="1">
    <source>
        <dbReference type="ARBA" id="ARBA00022741"/>
    </source>
</evidence>
<dbReference type="PANTHER" id="PTHR32071:SF113">
    <property type="entry name" value="ALGINATE BIOSYNTHESIS TRANSCRIPTIONAL REGULATORY PROTEIN ALGB"/>
    <property type="match status" value="1"/>
</dbReference>
<dbReference type="InterPro" id="IPR011006">
    <property type="entry name" value="CheY-like_superfamily"/>
</dbReference>
<dbReference type="PROSITE" id="PS50110">
    <property type="entry name" value="RESPONSE_REGULATORY"/>
    <property type="match status" value="1"/>
</dbReference>
<evidence type="ECO:0000256" key="3">
    <source>
        <dbReference type="ARBA" id="ARBA00023015"/>
    </source>
</evidence>
<dbReference type="GO" id="GO:0000160">
    <property type="term" value="P:phosphorelay signal transduction system"/>
    <property type="evidence" value="ECO:0007669"/>
    <property type="project" value="InterPro"/>
</dbReference>
<dbReference type="SUPFAM" id="SSF46689">
    <property type="entry name" value="Homeodomain-like"/>
    <property type="match status" value="1"/>
</dbReference>
<dbReference type="PRINTS" id="PR01590">
    <property type="entry name" value="HTHFIS"/>
</dbReference>
<dbReference type="Pfam" id="PF00072">
    <property type="entry name" value="Response_reg"/>
    <property type="match status" value="1"/>
</dbReference>
<dbReference type="InterPro" id="IPR025944">
    <property type="entry name" value="Sigma_54_int_dom_CS"/>
</dbReference>
<evidence type="ECO:0000256" key="6">
    <source>
        <dbReference type="PROSITE-ProRule" id="PRU00169"/>
    </source>
</evidence>
<dbReference type="SMART" id="SM00448">
    <property type="entry name" value="REC"/>
    <property type="match status" value="1"/>
</dbReference>
<keyword evidence="3" id="KW-0805">Transcription regulation</keyword>
<comment type="caution">
    <text evidence="9">The sequence shown here is derived from an EMBL/GenBank/DDBJ whole genome shotgun (WGS) entry which is preliminary data.</text>
</comment>
<dbReference type="OrthoDB" id="5401077at2"/>
<dbReference type="PROSITE" id="PS00676">
    <property type="entry name" value="SIGMA54_INTERACT_2"/>
    <property type="match status" value="1"/>
</dbReference>
<dbReference type="InterPro" id="IPR003593">
    <property type="entry name" value="AAA+_ATPase"/>
</dbReference>
<dbReference type="EMBL" id="NBWU01000007">
    <property type="protein sequence ID" value="PCE63132.1"/>
    <property type="molecule type" value="Genomic_DNA"/>
</dbReference>
<feature type="modified residue" description="4-aspartylphosphate" evidence="6">
    <location>
        <position position="56"/>
    </location>
</feature>
<keyword evidence="2" id="KW-0067">ATP-binding</keyword>
<dbReference type="Pfam" id="PF25601">
    <property type="entry name" value="AAA_lid_14"/>
    <property type="match status" value="1"/>
</dbReference>
<keyword evidence="1" id="KW-0547">Nucleotide-binding</keyword>
<dbReference type="InterPro" id="IPR027417">
    <property type="entry name" value="P-loop_NTPase"/>
</dbReference>
<dbReference type="InterPro" id="IPR002078">
    <property type="entry name" value="Sigma_54_int"/>
</dbReference>